<accession>A0A0D1BTU0</accession>
<reference evidence="4 5" key="1">
    <citation type="submission" date="2014-06" db="EMBL/GenBank/DDBJ databases">
        <title>Genome characterization of distinct group I Clostridium botulinum lineages.</title>
        <authorList>
            <person name="Giordani F."/>
            <person name="Anselmo A."/>
            <person name="Fillo S."/>
            <person name="Palozzi A.M."/>
            <person name="Fortunato A."/>
            <person name="Gentile B."/>
            <person name="Ciammaruconi A."/>
            <person name="Anniballi F."/>
            <person name="De Medici D."/>
            <person name="Lista F."/>
        </authorList>
    </citation>
    <scope>NUCLEOTIDE SEQUENCE [LARGE SCALE GENOMIC DNA]</scope>
    <source>
        <strain evidence="4 5">B2 450</strain>
    </source>
</reference>
<evidence type="ECO:0000256" key="2">
    <source>
        <dbReference type="PROSITE-ProRule" id="PRU00335"/>
    </source>
</evidence>
<evidence type="ECO:0000256" key="1">
    <source>
        <dbReference type="ARBA" id="ARBA00023125"/>
    </source>
</evidence>
<dbReference type="Pfam" id="PF00440">
    <property type="entry name" value="TetR_N"/>
    <property type="match status" value="1"/>
</dbReference>
<dbReference type="HOGENOM" id="CLU_069356_42_0_9"/>
<dbReference type="InterPro" id="IPR001647">
    <property type="entry name" value="HTH_TetR"/>
</dbReference>
<dbReference type="PATRIC" id="fig|1379739.3.peg.1568"/>
<dbReference type="OrthoDB" id="9812484at2"/>
<gene>
    <name evidence="4" type="ORF">N495_06190</name>
</gene>
<dbReference type="PROSITE" id="PS50977">
    <property type="entry name" value="HTH_TETR_2"/>
    <property type="match status" value="1"/>
</dbReference>
<keyword evidence="1 2" id="KW-0238">DNA-binding</keyword>
<protein>
    <submittedName>
        <fullName evidence="4">TetR family transcriptional regulator</fullName>
    </submittedName>
</protein>
<organism evidence="4 5">
    <name type="scientific">Clostridium botulinum B2 450</name>
    <dbReference type="NCBI Taxonomy" id="1379739"/>
    <lineage>
        <taxon>Bacteria</taxon>
        <taxon>Bacillati</taxon>
        <taxon>Bacillota</taxon>
        <taxon>Clostridia</taxon>
        <taxon>Eubacteriales</taxon>
        <taxon>Clostridiaceae</taxon>
        <taxon>Clostridium</taxon>
    </lineage>
</organism>
<evidence type="ECO:0000259" key="3">
    <source>
        <dbReference type="PROSITE" id="PS50977"/>
    </source>
</evidence>
<name>A0A0D1BTU0_CLOBO</name>
<comment type="caution">
    <text evidence="4">The sequence shown here is derived from an EMBL/GenBank/DDBJ whole genome shotgun (WGS) entry which is preliminary data.</text>
</comment>
<dbReference type="PANTHER" id="PTHR43479">
    <property type="entry name" value="ACREF/ENVCD OPERON REPRESSOR-RELATED"/>
    <property type="match status" value="1"/>
</dbReference>
<dbReference type="Proteomes" id="UP000032250">
    <property type="component" value="Unassembled WGS sequence"/>
</dbReference>
<sequence>MGTAFTDNEKNIIKTKLKACASSCMSKYGIKKTTVDELVKEVGISKGAFYKFYDSKELLFFEVFEDYHSEIYGAALNILITRTDLSERERIEEALLKACKLMKESSIMYIVENELQYLLRKIPPEVLEDHFHSDDVHIQELVRKSGITINKSPEFVCAVTKAIMLTLSHQKNIGEEYYDDVLKLLVKGACQQLLEG</sequence>
<dbReference type="PANTHER" id="PTHR43479:SF11">
    <property type="entry name" value="ACREF_ENVCD OPERON REPRESSOR-RELATED"/>
    <property type="match status" value="1"/>
</dbReference>
<dbReference type="RefSeq" id="WP_003487102.1">
    <property type="nucleotide sequence ID" value="NZ_JXSU01000007.1"/>
</dbReference>
<dbReference type="Gene3D" id="1.10.357.10">
    <property type="entry name" value="Tetracycline Repressor, domain 2"/>
    <property type="match status" value="1"/>
</dbReference>
<dbReference type="EMBL" id="JXSU01000007">
    <property type="protein sequence ID" value="KIS23192.1"/>
    <property type="molecule type" value="Genomic_DNA"/>
</dbReference>
<proteinExistence type="predicted"/>
<feature type="DNA-binding region" description="H-T-H motif" evidence="2">
    <location>
        <begin position="34"/>
        <end position="53"/>
    </location>
</feature>
<evidence type="ECO:0000313" key="4">
    <source>
        <dbReference type="EMBL" id="KIS23192.1"/>
    </source>
</evidence>
<evidence type="ECO:0000313" key="5">
    <source>
        <dbReference type="Proteomes" id="UP000032250"/>
    </source>
</evidence>
<dbReference type="SUPFAM" id="SSF46689">
    <property type="entry name" value="Homeodomain-like"/>
    <property type="match status" value="1"/>
</dbReference>
<dbReference type="InterPro" id="IPR050624">
    <property type="entry name" value="HTH-type_Tx_Regulator"/>
</dbReference>
<dbReference type="InterPro" id="IPR009057">
    <property type="entry name" value="Homeodomain-like_sf"/>
</dbReference>
<dbReference type="AlphaFoldDB" id="A0A0D1BTU0"/>
<feature type="domain" description="HTH tetR-type" evidence="3">
    <location>
        <begin position="11"/>
        <end position="71"/>
    </location>
</feature>
<dbReference type="GO" id="GO:0003677">
    <property type="term" value="F:DNA binding"/>
    <property type="evidence" value="ECO:0007669"/>
    <property type="project" value="UniProtKB-UniRule"/>
</dbReference>